<dbReference type="GO" id="GO:0031146">
    <property type="term" value="P:SCF-dependent proteasomal ubiquitin-dependent protein catabolic process"/>
    <property type="evidence" value="ECO:0007669"/>
    <property type="project" value="EnsemblFungi"/>
</dbReference>
<dbReference type="eggNOG" id="ENOG502QRSD">
    <property type="taxonomic scope" value="Eukaryota"/>
</dbReference>
<dbReference type="GO" id="GO:0006281">
    <property type="term" value="P:DNA repair"/>
    <property type="evidence" value="ECO:0007669"/>
    <property type="project" value="UniProtKB-KW"/>
</dbReference>
<dbReference type="InterPro" id="IPR001810">
    <property type="entry name" value="F-box_dom"/>
</dbReference>
<dbReference type="GeneID" id="11497146"/>
<keyword evidence="3" id="KW-0158">Chromosome</keyword>
<dbReference type="Proteomes" id="UP000000689">
    <property type="component" value="Chromosome 6"/>
</dbReference>
<keyword evidence="8" id="KW-0234">DNA repair</keyword>
<dbReference type="OrthoDB" id="629492at2759"/>
<evidence type="ECO:0000256" key="3">
    <source>
        <dbReference type="ARBA" id="ARBA00022454"/>
    </source>
</evidence>
<evidence type="ECO:0000256" key="1">
    <source>
        <dbReference type="ARBA" id="ARBA00004286"/>
    </source>
</evidence>
<dbReference type="GO" id="GO:0006275">
    <property type="term" value="P:regulation of DNA replication"/>
    <property type="evidence" value="ECO:0007669"/>
    <property type="project" value="EnsemblFungi"/>
</dbReference>
<evidence type="ECO:0000256" key="10">
    <source>
        <dbReference type="SAM" id="MobiDB-lite"/>
    </source>
</evidence>
<comment type="similarity">
    <text evidence="2">Belongs to the Tonsoku family.</text>
</comment>
<dbReference type="OMA" id="ISCKGYL"/>
<dbReference type="GO" id="GO:0016567">
    <property type="term" value="P:protein ubiquitination"/>
    <property type="evidence" value="ECO:0007669"/>
    <property type="project" value="EnsemblFungi"/>
</dbReference>
<evidence type="ECO:0000256" key="8">
    <source>
        <dbReference type="ARBA" id="ARBA00023204"/>
    </source>
</evidence>
<evidence type="ECO:0000259" key="11">
    <source>
        <dbReference type="PROSITE" id="PS50181"/>
    </source>
</evidence>
<dbReference type="GO" id="GO:0051879">
    <property type="term" value="F:Hsp90 protein binding"/>
    <property type="evidence" value="ECO:0007669"/>
    <property type="project" value="TreeGrafter"/>
</dbReference>
<dbReference type="PROSITE" id="PS50005">
    <property type="entry name" value="TPR"/>
    <property type="match status" value="1"/>
</dbReference>
<dbReference type="CDD" id="cd22142">
    <property type="entry name" value="F-box_ScDIA2-like"/>
    <property type="match status" value="1"/>
</dbReference>
<dbReference type="PROSITE" id="PS50181">
    <property type="entry name" value="FBOX"/>
    <property type="match status" value="1"/>
</dbReference>
<dbReference type="InterPro" id="IPR001611">
    <property type="entry name" value="Leu-rich_rpt"/>
</dbReference>
<dbReference type="PROSITE" id="PS51450">
    <property type="entry name" value="LRR"/>
    <property type="match status" value="1"/>
</dbReference>
<protein>
    <recommendedName>
        <fullName evidence="11">F-box domain-containing protein</fullName>
    </recommendedName>
</protein>
<comment type="subcellular location">
    <subcellularLocation>
        <location evidence="1">Chromosome</location>
    </subcellularLocation>
</comment>
<dbReference type="SUPFAM" id="SSF48452">
    <property type="entry name" value="TPR-like"/>
    <property type="match status" value="1"/>
</dbReference>
<accession>G0WC48</accession>
<feature type="compositionally biased region" description="Polar residues" evidence="10">
    <location>
        <begin position="237"/>
        <end position="246"/>
    </location>
</feature>
<dbReference type="GO" id="GO:0043596">
    <property type="term" value="C:nuclear replication fork"/>
    <property type="evidence" value="ECO:0007669"/>
    <property type="project" value="EnsemblFungi"/>
</dbReference>
<keyword evidence="4" id="KW-0677">Repeat</keyword>
<evidence type="ECO:0000256" key="2">
    <source>
        <dbReference type="ARBA" id="ARBA00010999"/>
    </source>
</evidence>
<evidence type="ECO:0000256" key="5">
    <source>
        <dbReference type="ARBA" id="ARBA00022763"/>
    </source>
</evidence>
<evidence type="ECO:0000313" key="13">
    <source>
        <dbReference type="Proteomes" id="UP000000689"/>
    </source>
</evidence>
<dbReference type="GO" id="GO:0032984">
    <property type="term" value="P:protein-containing complex disassembly"/>
    <property type="evidence" value="ECO:0007669"/>
    <property type="project" value="EnsemblFungi"/>
</dbReference>
<proteinExistence type="inferred from homology"/>
<evidence type="ECO:0000256" key="9">
    <source>
        <dbReference type="PROSITE-ProRule" id="PRU00339"/>
    </source>
</evidence>
<feature type="region of interest" description="Disordered" evidence="10">
    <location>
        <begin position="58"/>
        <end position="86"/>
    </location>
</feature>
<dbReference type="HOGENOM" id="CLU_023422_0_0_1"/>
<dbReference type="Gene3D" id="1.20.1280.50">
    <property type="match status" value="1"/>
</dbReference>
<sequence>MPIDDSVIQKAIQLGTTYFQNENYEKAKQVFEKAIILTKSYSYDDLLTLRSQYGLDPLPTNGQVLPPPSSSASSSSPSPSSSLPKPRIYHPKYIKLLDNRAACWEKMGELEKALRDATKMCFIEPYNLKCFIRKGKILQKLHKLKDAYNTYKTALRNANFATDSLKINVSKTFIDIIVHQKNLVKDKILSSRTDSRARPLSSSSSNSDVSNQFKRKFIDPIREQRQQNGSKPKRIKSQSNIEESSNKPAQNIDFIAKLPLDIMPLVFQQFSTKQLIQLSYVSKTWHSKIFAFPHLFKDFNLNAISFKQFSKFDDFIKMIPKTIHRQHHHHNHESIDSQLIRSHPIRTLHISSKSNIEETKLCKNLFTTLQNNQCDNLKLVIPNTTTHHLARYIIPKTRIVETIKKLSLMMTLRADYEYECQVLTKFQNLRNLEVLFVNSMVPVNESFDSIRIEFLSENQLKHLESIKILCDSTKIRSFPFVSQLYHIHNSNIITHLTITGVTLPNPNVNGTVGLPLQENQFSWLKNFPNLKTLWLENNQNGQLSQFMKLLRDNPNFHNLERLTFRELATPTGFGLEPVQDAFYYHSNLKALKELDLMGSSINGIGLTRLISYCLPEELTKLNIGDCPFIKLQRFPNDNDSHVLSSSKFFDDVCMLKDLCLCQNGWLNDNSVKLLMEQAPMFSHLEKLDLSMNAAITGVSIYEFLKELKDQRDGDPLDYLIIDRCESISHITVNSIKATQLVKKVDCVYERENWRKFGINSYRFP</sequence>
<gene>
    <name evidence="12" type="primary">NDAI0F00400</name>
    <name evidence="12" type="ordered locus">NDAI_0F00400</name>
</gene>
<evidence type="ECO:0000256" key="4">
    <source>
        <dbReference type="ARBA" id="ARBA00022737"/>
    </source>
</evidence>
<keyword evidence="5" id="KW-0227">DNA damage</keyword>
<evidence type="ECO:0000313" key="12">
    <source>
        <dbReference type="EMBL" id="CCD25359.1"/>
    </source>
</evidence>
<dbReference type="STRING" id="1071378.G0WC48"/>
<keyword evidence="13" id="KW-1185">Reference proteome</keyword>
<evidence type="ECO:0000256" key="7">
    <source>
        <dbReference type="ARBA" id="ARBA00022853"/>
    </source>
</evidence>
<dbReference type="GO" id="GO:0003688">
    <property type="term" value="F:DNA replication origin binding"/>
    <property type="evidence" value="ECO:0007669"/>
    <property type="project" value="EnsemblFungi"/>
</dbReference>
<dbReference type="GO" id="GO:1902979">
    <property type="term" value="P:mitotic DNA replication termination"/>
    <property type="evidence" value="ECO:0007669"/>
    <property type="project" value="EnsemblFungi"/>
</dbReference>
<feature type="domain" description="F-box" evidence="11">
    <location>
        <begin position="252"/>
        <end position="299"/>
    </location>
</feature>
<dbReference type="EMBL" id="HE580272">
    <property type="protein sequence ID" value="CCD25359.1"/>
    <property type="molecule type" value="Genomic_DNA"/>
</dbReference>
<dbReference type="Gene3D" id="3.80.10.10">
    <property type="entry name" value="Ribonuclease Inhibitor"/>
    <property type="match status" value="1"/>
</dbReference>
<organism evidence="12 13">
    <name type="scientific">Naumovozyma dairenensis (strain ATCC 10597 / BCRC 20456 / CBS 421 / NBRC 0211 / NRRL Y-12639)</name>
    <name type="common">Saccharomyces dairenensis</name>
    <dbReference type="NCBI Taxonomy" id="1071378"/>
    <lineage>
        <taxon>Eukaryota</taxon>
        <taxon>Fungi</taxon>
        <taxon>Dikarya</taxon>
        <taxon>Ascomycota</taxon>
        <taxon>Saccharomycotina</taxon>
        <taxon>Saccharomycetes</taxon>
        <taxon>Saccharomycetales</taxon>
        <taxon>Saccharomycetaceae</taxon>
        <taxon>Naumovozyma</taxon>
    </lineage>
</organism>
<dbReference type="Pfam" id="PF00646">
    <property type="entry name" value="F-box"/>
    <property type="match status" value="1"/>
</dbReference>
<dbReference type="RefSeq" id="XP_003670602.1">
    <property type="nucleotide sequence ID" value="XM_003670554.1"/>
</dbReference>
<dbReference type="InterPro" id="IPR019734">
    <property type="entry name" value="TPR_rpt"/>
</dbReference>
<keyword evidence="6 9" id="KW-0802">TPR repeat</keyword>
<evidence type="ECO:0000256" key="6">
    <source>
        <dbReference type="ARBA" id="ARBA00022803"/>
    </source>
</evidence>
<dbReference type="AlphaFoldDB" id="G0WC48"/>
<dbReference type="GO" id="GO:0000781">
    <property type="term" value="C:chromosome, telomeric region"/>
    <property type="evidence" value="ECO:0007669"/>
    <property type="project" value="GOC"/>
</dbReference>
<keyword evidence="7" id="KW-0156">Chromatin regulator</keyword>
<dbReference type="GO" id="GO:0001403">
    <property type="term" value="P:invasive growth in response to glucose limitation"/>
    <property type="evidence" value="ECO:0007669"/>
    <property type="project" value="EnsemblFungi"/>
</dbReference>
<dbReference type="InterPro" id="IPR011990">
    <property type="entry name" value="TPR-like_helical_dom_sf"/>
</dbReference>
<dbReference type="GO" id="GO:0030466">
    <property type="term" value="P:silent mating-type cassette heterochromatin formation"/>
    <property type="evidence" value="ECO:0007669"/>
    <property type="project" value="EnsemblFungi"/>
</dbReference>
<dbReference type="InterPro" id="IPR032675">
    <property type="entry name" value="LRR_dom_sf"/>
</dbReference>
<dbReference type="SUPFAM" id="SSF52047">
    <property type="entry name" value="RNI-like"/>
    <property type="match status" value="1"/>
</dbReference>
<dbReference type="PANTHER" id="PTHR22904">
    <property type="entry name" value="TPR REPEAT CONTAINING PROTEIN"/>
    <property type="match status" value="1"/>
</dbReference>
<dbReference type="GO" id="GO:0004842">
    <property type="term" value="F:ubiquitin-protein transferase activity"/>
    <property type="evidence" value="ECO:0007669"/>
    <property type="project" value="EnsemblFungi"/>
</dbReference>
<feature type="repeat" description="TPR" evidence="9">
    <location>
        <begin position="8"/>
        <end position="41"/>
    </location>
</feature>
<reference evidence="12 13" key="1">
    <citation type="journal article" date="2011" name="Proc. Natl. Acad. Sci. U.S.A.">
        <title>Evolutionary erosion of yeast sex chromosomes by mating-type switching accidents.</title>
        <authorList>
            <person name="Gordon J.L."/>
            <person name="Armisen D."/>
            <person name="Proux-Wera E."/>
            <person name="Oheigeartaigh S.S."/>
            <person name="Byrne K.P."/>
            <person name="Wolfe K.H."/>
        </authorList>
    </citation>
    <scope>NUCLEOTIDE SEQUENCE [LARGE SCALE GENOMIC DNA]</scope>
    <source>
        <strain evidence="13">ATCC 10597 / BCRC 20456 / CBS 421 / NBRC 0211 / NRRL Y-12639</strain>
    </source>
</reference>
<dbReference type="PANTHER" id="PTHR22904:SF523">
    <property type="entry name" value="STRESS-INDUCED-PHOSPHOPROTEIN 1"/>
    <property type="match status" value="1"/>
</dbReference>
<dbReference type="GO" id="GO:0031509">
    <property type="term" value="P:subtelomeric heterochromatin formation"/>
    <property type="evidence" value="ECO:0007669"/>
    <property type="project" value="EnsemblFungi"/>
</dbReference>
<feature type="region of interest" description="Disordered" evidence="10">
    <location>
        <begin position="220"/>
        <end position="246"/>
    </location>
</feature>
<dbReference type="KEGG" id="ndi:NDAI_0F00400"/>
<dbReference type="GO" id="GO:0019005">
    <property type="term" value="C:SCF ubiquitin ligase complex"/>
    <property type="evidence" value="ECO:0007669"/>
    <property type="project" value="EnsemblFungi"/>
</dbReference>
<feature type="compositionally biased region" description="Low complexity" evidence="10">
    <location>
        <begin position="70"/>
        <end position="86"/>
    </location>
</feature>
<name>G0WC48_NAUDC</name>
<dbReference type="Gene3D" id="1.25.40.10">
    <property type="entry name" value="Tetratricopeptide repeat domain"/>
    <property type="match status" value="1"/>
</dbReference>
<dbReference type="SMART" id="SM00028">
    <property type="entry name" value="TPR"/>
    <property type="match status" value="3"/>
</dbReference>